<evidence type="ECO:0000256" key="1">
    <source>
        <dbReference type="SAM" id="MobiDB-lite"/>
    </source>
</evidence>
<dbReference type="SUPFAM" id="SSF57903">
    <property type="entry name" value="FYVE/PHD zinc finger"/>
    <property type="match status" value="1"/>
</dbReference>
<dbReference type="AlphaFoldDB" id="W2IWE7"/>
<dbReference type="PANTHER" id="PTHR43102:SF2">
    <property type="entry name" value="GAF DOMAIN-CONTAINING PROTEIN"/>
    <property type="match status" value="1"/>
</dbReference>
<sequence length="755" mass="83774">VHINSILNDEAIPQFSSSNVRHTEIDMRNVRLQLDKQVESSAPFSATATSEPSSWNDGEPPAPPLSLSISLRGLMADAEALHDGVDFANFVHIVESPQLQMQWKRVEQSSSFTLLKRDDEVLALARLDANIEEVASVLGATTDQLHSATMQGLYDDAFIAGTVAYVERPHTDESDQAFQQLAVKTSNFVHSRLLGKNEQWCFGETLRSKPEGDSFTITQSSLETDQSQSLPARLALKDTKRRVAQLRDVSTAYLVERTTDNQRLRITFHALYKPAGTTATDGPVVARRAVRARLLRLARGTSELSQVVRRRRFGVQVFADHSAFHVRNPRCTCCTRKFTPIINLIPRTRCYLCGYYVCVSCTSSEKMETYNGRVAMIMVCTRCVKSVVACNYEHMLSVRPGPEHVLPDEMSTPRSTRTFDTSSTANSELSGLTESSSSQKLGDLLTQVVCDDSDQVTTGQRRAAFLVLEQLLLIGQEEAQTQADKNAQLLNAASERHQPSEAAKQALDVSKCPKNLDACKFASANSRPYPMMPALVQTEEEAKEAEPEPIIYPIPANEDERLAAIEHFRLHDVANVSELNVICSLAAAEMNVPHSVITLVERDVVTLLATNAPEYWDVGTGNPREQTFCQHFVMDDKPLLVRHAEADMRFYHIAPVTMRSLRFYAGFPVSVPSVLKTTGQSEKVVVGALCCLDDKPHEMTRSQYWRLMKLADAASSILEKTANEYIADPENHPLGQQRAAVQTITKANGPTMVTC</sequence>
<gene>
    <name evidence="2" type="ORF">L916_10662</name>
</gene>
<feature type="non-terminal residue" evidence="2">
    <location>
        <position position="1"/>
    </location>
</feature>
<feature type="compositionally biased region" description="Polar residues" evidence="1">
    <location>
        <begin position="412"/>
        <end position="426"/>
    </location>
</feature>
<feature type="compositionally biased region" description="Polar residues" evidence="1">
    <location>
        <begin position="41"/>
        <end position="56"/>
    </location>
</feature>
<dbReference type="SUPFAM" id="SSF55781">
    <property type="entry name" value="GAF domain-like"/>
    <property type="match status" value="1"/>
</dbReference>
<dbReference type="Proteomes" id="UP000053864">
    <property type="component" value="Unassembled WGS sequence"/>
</dbReference>
<evidence type="ECO:0008006" key="3">
    <source>
        <dbReference type="Google" id="ProtNLM"/>
    </source>
</evidence>
<dbReference type="VEuPathDB" id="FungiDB:PPTG_11500"/>
<feature type="region of interest" description="Disordered" evidence="1">
    <location>
        <begin position="41"/>
        <end position="62"/>
    </location>
</feature>
<feature type="region of interest" description="Disordered" evidence="1">
    <location>
        <begin position="403"/>
        <end position="435"/>
    </location>
</feature>
<dbReference type="Gene3D" id="3.30.450.40">
    <property type="match status" value="1"/>
</dbReference>
<name>W2IWE7_PHYNI</name>
<accession>W2IWE7</accession>
<dbReference type="EMBL" id="KI673535">
    <property type="protein sequence ID" value="ETL37698.1"/>
    <property type="molecule type" value="Genomic_DNA"/>
</dbReference>
<dbReference type="PANTHER" id="PTHR43102">
    <property type="entry name" value="SLR1143 PROTEIN"/>
    <property type="match status" value="1"/>
</dbReference>
<dbReference type="InterPro" id="IPR011011">
    <property type="entry name" value="Znf_FYVE_PHD"/>
</dbReference>
<dbReference type="CDD" id="cd00065">
    <property type="entry name" value="FYVE_like_SF"/>
    <property type="match status" value="1"/>
</dbReference>
<protein>
    <recommendedName>
        <fullName evidence="3">FYVE-type domain-containing protein</fullName>
    </recommendedName>
</protein>
<organism evidence="2">
    <name type="scientific">Phytophthora nicotianae</name>
    <name type="common">Potato buckeye rot agent</name>
    <name type="synonym">Phytophthora parasitica</name>
    <dbReference type="NCBI Taxonomy" id="4792"/>
    <lineage>
        <taxon>Eukaryota</taxon>
        <taxon>Sar</taxon>
        <taxon>Stramenopiles</taxon>
        <taxon>Oomycota</taxon>
        <taxon>Peronosporomycetes</taxon>
        <taxon>Peronosporales</taxon>
        <taxon>Peronosporaceae</taxon>
        <taxon>Phytophthora</taxon>
    </lineage>
</organism>
<evidence type="ECO:0000313" key="2">
    <source>
        <dbReference type="EMBL" id="ETL37698.1"/>
    </source>
</evidence>
<dbReference type="InterPro" id="IPR029016">
    <property type="entry name" value="GAF-like_dom_sf"/>
</dbReference>
<proteinExistence type="predicted"/>
<reference evidence="2" key="1">
    <citation type="submission" date="2013-11" db="EMBL/GenBank/DDBJ databases">
        <title>The Genome Sequence of Phytophthora parasitica CJ05E6.</title>
        <authorList>
            <consortium name="The Broad Institute Genomics Platform"/>
            <person name="Russ C."/>
            <person name="Tyler B."/>
            <person name="Panabieres F."/>
            <person name="Shan W."/>
            <person name="Tripathy S."/>
            <person name="Grunwald N."/>
            <person name="Machado M."/>
            <person name="Johnson C.S."/>
            <person name="Arredondo F."/>
            <person name="Hong C."/>
            <person name="Coffey M."/>
            <person name="Young S.K."/>
            <person name="Zeng Q."/>
            <person name="Gargeya S."/>
            <person name="Fitzgerald M."/>
            <person name="Abouelleil A."/>
            <person name="Alvarado L."/>
            <person name="Chapman S.B."/>
            <person name="Gainer-Dewar J."/>
            <person name="Goldberg J."/>
            <person name="Griggs A."/>
            <person name="Gujja S."/>
            <person name="Hansen M."/>
            <person name="Howarth C."/>
            <person name="Imamovic A."/>
            <person name="Ireland A."/>
            <person name="Larimer J."/>
            <person name="McCowan C."/>
            <person name="Murphy C."/>
            <person name="Pearson M."/>
            <person name="Poon T.W."/>
            <person name="Priest M."/>
            <person name="Roberts A."/>
            <person name="Saif S."/>
            <person name="Shea T."/>
            <person name="Sykes S."/>
            <person name="Wortman J."/>
            <person name="Nusbaum C."/>
            <person name="Birren B."/>
        </authorList>
    </citation>
    <scope>NUCLEOTIDE SEQUENCE [LARGE SCALE GENOMIC DNA]</scope>
    <source>
        <strain evidence="2">CJ05E6</strain>
    </source>
</reference>